<dbReference type="Pfam" id="PF13378">
    <property type="entry name" value="MR_MLE_C"/>
    <property type="match status" value="1"/>
</dbReference>
<organism evidence="3 4">
    <name type="scientific">Chiloscyllium punctatum</name>
    <name type="common">Brownbanded bambooshark</name>
    <name type="synonym">Hemiscyllium punctatum</name>
    <dbReference type="NCBI Taxonomy" id="137246"/>
    <lineage>
        <taxon>Eukaryota</taxon>
        <taxon>Metazoa</taxon>
        <taxon>Chordata</taxon>
        <taxon>Craniata</taxon>
        <taxon>Vertebrata</taxon>
        <taxon>Chondrichthyes</taxon>
        <taxon>Elasmobranchii</taxon>
        <taxon>Galeomorphii</taxon>
        <taxon>Galeoidea</taxon>
        <taxon>Orectolobiformes</taxon>
        <taxon>Hemiscylliidae</taxon>
        <taxon>Chiloscyllium</taxon>
    </lineage>
</organism>
<dbReference type="InterPro" id="IPR036849">
    <property type="entry name" value="Enolase-like_C_sf"/>
</dbReference>
<dbReference type="GO" id="GO:0009063">
    <property type="term" value="P:amino acid catabolic process"/>
    <property type="evidence" value="ECO:0007669"/>
    <property type="project" value="InterPro"/>
</dbReference>
<evidence type="ECO:0000313" key="4">
    <source>
        <dbReference type="Proteomes" id="UP000287033"/>
    </source>
</evidence>
<dbReference type="EMBL" id="BEZZ01225509">
    <property type="protein sequence ID" value="GCC47796.1"/>
    <property type="molecule type" value="Genomic_DNA"/>
</dbReference>
<dbReference type="InterPro" id="IPR013342">
    <property type="entry name" value="Mandelate_racemase_C"/>
</dbReference>
<dbReference type="PANTHER" id="PTHR48073">
    <property type="entry name" value="O-SUCCINYLBENZOATE SYNTHASE-RELATED"/>
    <property type="match status" value="1"/>
</dbReference>
<dbReference type="SUPFAM" id="SSF51604">
    <property type="entry name" value="Enolase C-terminal domain-like"/>
    <property type="match status" value="1"/>
</dbReference>
<keyword evidence="1" id="KW-0479">Metal-binding</keyword>
<evidence type="ECO:0000259" key="2">
    <source>
        <dbReference type="SMART" id="SM00922"/>
    </source>
</evidence>
<dbReference type="InterPro" id="IPR029065">
    <property type="entry name" value="Enolase_C-like"/>
</dbReference>
<comment type="caution">
    <text evidence="3">The sequence shown here is derived from an EMBL/GenBank/DDBJ whole genome shotgun (WGS) entry which is preliminary data.</text>
</comment>
<gene>
    <name evidence="3" type="ORF">chiPu_0032020</name>
</gene>
<dbReference type="AlphaFoldDB" id="A0A401TYW6"/>
<name>A0A401TYW6_CHIPU</name>
<dbReference type="PANTHER" id="PTHR48073:SF2">
    <property type="entry name" value="O-SUCCINYLBENZOATE SYNTHASE"/>
    <property type="match status" value="1"/>
</dbReference>
<dbReference type="SMART" id="SM00922">
    <property type="entry name" value="MR_MLE"/>
    <property type="match status" value="1"/>
</dbReference>
<feature type="domain" description="Mandelate racemase/muconate lactonizing enzyme C-terminal" evidence="2">
    <location>
        <begin position="16"/>
        <end position="110"/>
    </location>
</feature>
<accession>A0A401TYW6</accession>
<protein>
    <recommendedName>
        <fullName evidence="2">Mandelate racemase/muconate lactonizing enzyme C-terminal domain-containing protein</fullName>
    </recommendedName>
</protein>
<proteinExistence type="predicted"/>
<dbReference type="PROSITE" id="PS00909">
    <property type="entry name" value="MR_MLE_2"/>
    <property type="match status" value="1"/>
</dbReference>
<dbReference type="GO" id="GO:0046872">
    <property type="term" value="F:metal ion binding"/>
    <property type="evidence" value="ECO:0007669"/>
    <property type="project" value="UniProtKB-KW"/>
</dbReference>
<keyword evidence="4" id="KW-1185">Reference proteome</keyword>
<dbReference type="InterPro" id="IPR018110">
    <property type="entry name" value="Mandel_Rmase/mucon_lact_enz_CS"/>
</dbReference>
<evidence type="ECO:0000313" key="3">
    <source>
        <dbReference type="EMBL" id="GCC47796.1"/>
    </source>
</evidence>
<evidence type="ECO:0000256" key="1">
    <source>
        <dbReference type="ARBA" id="ARBA00022723"/>
    </source>
</evidence>
<feature type="non-terminal residue" evidence="3">
    <location>
        <position position="160"/>
    </location>
</feature>
<reference evidence="3 4" key="1">
    <citation type="journal article" date="2018" name="Nat. Ecol. Evol.">
        <title>Shark genomes provide insights into elasmobranch evolution and the origin of vertebrates.</title>
        <authorList>
            <person name="Hara Y"/>
            <person name="Yamaguchi K"/>
            <person name="Onimaru K"/>
            <person name="Kadota M"/>
            <person name="Koyanagi M"/>
            <person name="Keeley SD"/>
            <person name="Tatsumi K"/>
            <person name="Tanaka K"/>
            <person name="Motone F"/>
            <person name="Kageyama Y"/>
            <person name="Nozu R"/>
            <person name="Adachi N"/>
            <person name="Nishimura O"/>
            <person name="Nakagawa R"/>
            <person name="Tanegashima C"/>
            <person name="Kiyatake I"/>
            <person name="Matsumoto R"/>
            <person name="Murakumo K"/>
            <person name="Nishida K"/>
            <person name="Terakita A"/>
            <person name="Kuratani S"/>
            <person name="Sato K"/>
            <person name="Hyodo S Kuraku.S."/>
        </authorList>
    </citation>
    <scope>NUCLEOTIDE SEQUENCE [LARGE SCALE GENOMIC DNA]</scope>
</reference>
<dbReference type="Proteomes" id="UP000287033">
    <property type="component" value="Unassembled WGS sequence"/>
</dbReference>
<dbReference type="Gene3D" id="3.20.20.120">
    <property type="entry name" value="Enolase-like C-terminal domain"/>
    <property type="match status" value="1"/>
</dbReference>
<sequence>MEVIWALASGDSSQELEEAKEKLRRREHRQFKIKFGFDRPQADLRRLQALRAGLGDEVRLIVDVNQGWTEAECIRFLPALEELDVALIEQPVSALQLEAMARVAARTSIPLLVDEAAFTKEEIARVATMGCGSVYSLKLVKSGGLFEMKRAAAVAGAHGL</sequence>
<dbReference type="OrthoDB" id="442460at2759"/>